<reference evidence="3" key="1">
    <citation type="submission" date="2016-10" db="EMBL/GenBank/DDBJ databases">
        <authorList>
            <person name="Varghese N."/>
            <person name="Submissions S."/>
        </authorList>
    </citation>
    <scope>NUCLEOTIDE SEQUENCE [LARGE SCALE GENOMIC DNA]</scope>
    <source>
        <strain evidence="3">DSM 44654</strain>
    </source>
</reference>
<proteinExistence type="predicted"/>
<evidence type="ECO:0000313" key="2">
    <source>
        <dbReference type="EMBL" id="SEF38120.1"/>
    </source>
</evidence>
<feature type="compositionally biased region" description="Basic and acidic residues" evidence="1">
    <location>
        <begin position="8"/>
        <end position="17"/>
    </location>
</feature>
<organism evidence="2 3">
    <name type="scientific">Amycolatopsis pretoriensis</name>
    <dbReference type="NCBI Taxonomy" id="218821"/>
    <lineage>
        <taxon>Bacteria</taxon>
        <taxon>Bacillati</taxon>
        <taxon>Actinomycetota</taxon>
        <taxon>Actinomycetes</taxon>
        <taxon>Pseudonocardiales</taxon>
        <taxon>Pseudonocardiaceae</taxon>
        <taxon>Amycolatopsis</taxon>
    </lineage>
</organism>
<protein>
    <submittedName>
        <fullName evidence="2">Uncharacterized protein</fullName>
    </submittedName>
</protein>
<gene>
    <name evidence="2" type="ORF">SAMN05421837_11871</name>
</gene>
<feature type="compositionally biased region" description="Basic and acidic residues" evidence="1">
    <location>
        <begin position="101"/>
        <end position="111"/>
    </location>
</feature>
<dbReference type="RefSeq" id="WP_091390443.1">
    <property type="nucleotide sequence ID" value="NZ_FNUJ01000018.1"/>
</dbReference>
<evidence type="ECO:0000313" key="3">
    <source>
        <dbReference type="Proteomes" id="UP000198878"/>
    </source>
</evidence>
<dbReference type="AlphaFoldDB" id="A0A1H5RII6"/>
<evidence type="ECO:0000256" key="1">
    <source>
        <dbReference type="SAM" id="MobiDB-lite"/>
    </source>
</evidence>
<sequence length="111" mass="11765">MNNNASREQAEHRDGRSVRSSSRPTATVLRSPSTNHPRIHALHGPTFDATGVCAPACGSADSRRDVIAAAQSRNPQYRDTSAAVTCENPSCSNRTAGTAEDATKHPEPPCP</sequence>
<name>A0A1H5RII6_9PSEU</name>
<dbReference type="Proteomes" id="UP000198878">
    <property type="component" value="Unassembled WGS sequence"/>
</dbReference>
<accession>A0A1H5RII6</accession>
<feature type="compositionally biased region" description="Polar residues" evidence="1">
    <location>
        <begin position="72"/>
        <end position="96"/>
    </location>
</feature>
<feature type="region of interest" description="Disordered" evidence="1">
    <location>
        <begin position="1"/>
        <end position="46"/>
    </location>
</feature>
<dbReference type="EMBL" id="FNUJ01000018">
    <property type="protein sequence ID" value="SEF38120.1"/>
    <property type="molecule type" value="Genomic_DNA"/>
</dbReference>
<feature type="region of interest" description="Disordered" evidence="1">
    <location>
        <begin position="72"/>
        <end position="111"/>
    </location>
</feature>
<dbReference type="STRING" id="218821.SAMN05421837_11871"/>
<keyword evidence="3" id="KW-1185">Reference proteome</keyword>
<feature type="compositionally biased region" description="Polar residues" evidence="1">
    <location>
        <begin position="18"/>
        <end position="36"/>
    </location>
</feature>